<protein>
    <submittedName>
        <fullName evidence="2">Membrane protein</fullName>
    </submittedName>
</protein>
<accession>A0A0M2GLC7</accession>
<dbReference type="Proteomes" id="UP000034786">
    <property type="component" value="Unassembled WGS sequence"/>
</dbReference>
<name>A0A0M2GLC7_9ACTN</name>
<dbReference type="EMBL" id="JYJH01000011">
    <property type="protein sequence ID" value="KJK38500.1"/>
    <property type="molecule type" value="Genomic_DNA"/>
</dbReference>
<feature type="transmembrane region" description="Helical" evidence="1">
    <location>
        <begin position="144"/>
        <end position="162"/>
    </location>
</feature>
<evidence type="ECO:0000256" key="1">
    <source>
        <dbReference type="SAM" id="Phobius"/>
    </source>
</evidence>
<dbReference type="AlphaFoldDB" id="A0A0M2GLC7"/>
<comment type="caution">
    <text evidence="2">The sequence shown here is derived from an EMBL/GenBank/DDBJ whole genome shotgun (WGS) entry which is preliminary data.</text>
</comment>
<keyword evidence="1" id="KW-0472">Membrane</keyword>
<feature type="transmembrane region" description="Helical" evidence="1">
    <location>
        <begin position="118"/>
        <end position="137"/>
    </location>
</feature>
<keyword evidence="1" id="KW-0812">Transmembrane</keyword>
<keyword evidence="3" id="KW-1185">Reference proteome</keyword>
<organism evidence="2 3">
    <name type="scientific">Streptomyces variegatus</name>
    <dbReference type="NCBI Taxonomy" id="284040"/>
    <lineage>
        <taxon>Bacteria</taxon>
        <taxon>Bacillati</taxon>
        <taxon>Actinomycetota</taxon>
        <taxon>Actinomycetes</taxon>
        <taxon>Kitasatosporales</taxon>
        <taxon>Streptomycetaceae</taxon>
        <taxon>Streptomyces</taxon>
    </lineage>
</organism>
<dbReference type="STRING" id="284040.UK15_17095"/>
<sequence>MPATAASSRQASAAMLRFGRFAAMGTVVVLILIAGVWASWGTAQHVMLTKGRERGTVDVTRCGPEACWGRYTPLSEGSQPRARVVLEKSVAVERGRTYTVVLKPGSDDAVRSGPAGVLYAWIPLGGALLLASVVVAGGLLRTRAAWVMALSGVALLTAAFVTV</sequence>
<reference evidence="3" key="1">
    <citation type="submission" date="2015-02" db="EMBL/GenBank/DDBJ databases">
        <authorList>
            <person name="Ju K.-S."/>
            <person name="Doroghazi J.R."/>
            <person name="Metcalf W."/>
        </authorList>
    </citation>
    <scope>NUCLEOTIDE SEQUENCE [LARGE SCALE GENOMIC DNA]</scope>
    <source>
        <strain evidence="3">NRRL B-16380</strain>
    </source>
</reference>
<dbReference type="PATRIC" id="fig|284040.3.peg.1187"/>
<evidence type="ECO:0000313" key="3">
    <source>
        <dbReference type="Proteomes" id="UP000034786"/>
    </source>
</evidence>
<feature type="transmembrane region" description="Helical" evidence="1">
    <location>
        <begin position="21"/>
        <end position="40"/>
    </location>
</feature>
<evidence type="ECO:0000313" key="2">
    <source>
        <dbReference type="EMBL" id="KJK38500.1"/>
    </source>
</evidence>
<proteinExistence type="predicted"/>
<dbReference type="RefSeq" id="WP_031138642.1">
    <property type="nucleotide sequence ID" value="NZ_JYJH01000011.1"/>
</dbReference>
<keyword evidence="1" id="KW-1133">Transmembrane helix</keyword>
<gene>
    <name evidence="2" type="ORF">UK15_17095</name>
</gene>